<evidence type="ECO:0000256" key="4">
    <source>
        <dbReference type="ARBA" id="ARBA00022741"/>
    </source>
</evidence>
<evidence type="ECO:0000256" key="7">
    <source>
        <dbReference type="ARBA" id="ARBA00037982"/>
    </source>
</evidence>
<accession>A0ABQ9JQG7</accession>
<dbReference type="EMBL" id="JAPWTJ010000283">
    <property type="protein sequence ID" value="KAJ8980157.1"/>
    <property type="molecule type" value="Genomic_DNA"/>
</dbReference>
<dbReference type="Gene3D" id="3.30.930.10">
    <property type="entry name" value="Bira Bifunctional Protein, Domain 2"/>
    <property type="match status" value="1"/>
</dbReference>
<dbReference type="InterPro" id="IPR006575">
    <property type="entry name" value="RWD_dom"/>
</dbReference>
<keyword evidence="15" id="KW-1185">Reference proteome</keyword>
<gene>
    <name evidence="14" type="ORF">NQ317_014652</name>
</gene>
<feature type="domain" description="RWD" evidence="13">
    <location>
        <begin position="1"/>
        <end position="94"/>
    </location>
</feature>
<reference evidence="14" key="1">
    <citation type="journal article" date="2023" name="Insect Mol. Biol.">
        <title>Genome sequencing provides insights into the evolution of gene families encoding plant cell wall-degrading enzymes in longhorned beetles.</title>
        <authorList>
            <person name="Shin N.R."/>
            <person name="Okamura Y."/>
            <person name="Kirsch R."/>
            <person name="Pauchet Y."/>
        </authorList>
    </citation>
    <scope>NUCLEOTIDE SEQUENCE</scope>
    <source>
        <strain evidence="14">MMC_N1</strain>
    </source>
</reference>
<evidence type="ECO:0000256" key="6">
    <source>
        <dbReference type="ARBA" id="ARBA00022840"/>
    </source>
</evidence>
<dbReference type="Proteomes" id="UP001162164">
    <property type="component" value="Unassembled WGS sequence"/>
</dbReference>
<dbReference type="SUPFAM" id="SSF54495">
    <property type="entry name" value="UBC-like"/>
    <property type="match status" value="1"/>
</dbReference>
<evidence type="ECO:0000256" key="9">
    <source>
        <dbReference type="ARBA" id="ARBA00048679"/>
    </source>
</evidence>
<evidence type="ECO:0000313" key="15">
    <source>
        <dbReference type="Proteomes" id="UP001162164"/>
    </source>
</evidence>
<evidence type="ECO:0000256" key="5">
    <source>
        <dbReference type="ARBA" id="ARBA00022777"/>
    </source>
</evidence>
<dbReference type="Gene3D" id="1.10.510.10">
    <property type="entry name" value="Transferase(Phosphotransferase) domain 1"/>
    <property type="match status" value="3"/>
</dbReference>
<feature type="non-terminal residue" evidence="14">
    <location>
        <position position="1379"/>
    </location>
</feature>
<dbReference type="SUPFAM" id="SSF56112">
    <property type="entry name" value="Protein kinase-like (PK-like)"/>
    <property type="match status" value="2"/>
</dbReference>
<dbReference type="EC" id="2.7.11.1" evidence="1"/>
<dbReference type="InterPro" id="IPR016135">
    <property type="entry name" value="UBQ-conjugating_enzyme/RWD"/>
</dbReference>
<dbReference type="PIRSF" id="PIRSF000660">
    <property type="entry name" value="Ser/Thr_PK_GCN2"/>
    <property type="match status" value="1"/>
</dbReference>
<evidence type="ECO:0000256" key="1">
    <source>
        <dbReference type="ARBA" id="ARBA00012513"/>
    </source>
</evidence>
<feature type="compositionally biased region" description="Low complexity" evidence="11">
    <location>
        <begin position="605"/>
        <end position="617"/>
    </location>
</feature>
<dbReference type="InterPro" id="IPR000719">
    <property type="entry name" value="Prot_kinase_dom"/>
</dbReference>
<comment type="caution">
    <text evidence="14">The sequence shown here is derived from an EMBL/GenBank/DDBJ whole genome shotgun (WGS) entry which is preliminary data.</text>
</comment>
<feature type="domain" description="Protein kinase" evidence="12">
    <location>
        <begin position="441"/>
        <end position="841"/>
    </location>
</feature>
<dbReference type="PROSITE" id="PS50011">
    <property type="entry name" value="PROTEIN_KINASE_DOM"/>
    <property type="match status" value="1"/>
</dbReference>
<evidence type="ECO:0000259" key="13">
    <source>
        <dbReference type="PROSITE" id="PS50908"/>
    </source>
</evidence>
<organism evidence="14 15">
    <name type="scientific">Molorchus minor</name>
    <dbReference type="NCBI Taxonomy" id="1323400"/>
    <lineage>
        <taxon>Eukaryota</taxon>
        <taxon>Metazoa</taxon>
        <taxon>Ecdysozoa</taxon>
        <taxon>Arthropoda</taxon>
        <taxon>Hexapoda</taxon>
        <taxon>Insecta</taxon>
        <taxon>Pterygota</taxon>
        <taxon>Neoptera</taxon>
        <taxon>Endopterygota</taxon>
        <taxon>Coleoptera</taxon>
        <taxon>Polyphaga</taxon>
        <taxon>Cucujiformia</taxon>
        <taxon>Chrysomeloidea</taxon>
        <taxon>Cerambycidae</taxon>
        <taxon>Lamiinae</taxon>
        <taxon>Monochamini</taxon>
        <taxon>Molorchus</taxon>
    </lineage>
</organism>
<dbReference type="InterPro" id="IPR050339">
    <property type="entry name" value="CC_SR_Kinase"/>
</dbReference>
<dbReference type="InterPro" id="IPR011009">
    <property type="entry name" value="Kinase-like_dom_sf"/>
</dbReference>
<comment type="similarity">
    <text evidence="7">Belongs to the protein kinase superfamily. Ser/Thr protein kinase family. GCN2 subfamily.</text>
</comment>
<keyword evidence="3" id="KW-0808">Transferase</keyword>
<comment type="catalytic activity">
    <reaction evidence="9">
        <text>L-seryl-[protein] + ATP = O-phospho-L-seryl-[protein] + ADP + H(+)</text>
        <dbReference type="Rhea" id="RHEA:17989"/>
        <dbReference type="Rhea" id="RHEA-COMP:9863"/>
        <dbReference type="Rhea" id="RHEA-COMP:11604"/>
        <dbReference type="ChEBI" id="CHEBI:15378"/>
        <dbReference type="ChEBI" id="CHEBI:29999"/>
        <dbReference type="ChEBI" id="CHEBI:30616"/>
        <dbReference type="ChEBI" id="CHEBI:83421"/>
        <dbReference type="ChEBI" id="CHEBI:456216"/>
        <dbReference type="EC" id="2.7.11.1"/>
    </reaction>
</comment>
<dbReference type="InterPro" id="IPR016255">
    <property type="entry name" value="Gcn2"/>
</dbReference>
<evidence type="ECO:0000256" key="10">
    <source>
        <dbReference type="PROSITE-ProRule" id="PRU10141"/>
    </source>
</evidence>
<keyword evidence="6 10" id="KW-0067">ATP-binding</keyword>
<keyword evidence="5" id="KW-0418">Kinase</keyword>
<dbReference type="InterPro" id="IPR045864">
    <property type="entry name" value="aa-tRNA-synth_II/BPL/LPL"/>
</dbReference>
<proteinExistence type="inferred from homology"/>
<name>A0ABQ9JQG7_9CUCU</name>
<protein>
    <recommendedName>
        <fullName evidence="1">non-specific serine/threonine protein kinase</fullName>
        <ecNumber evidence="1">2.7.11.1</ecNumber>
    </recommendedName>
</protein>
<feature type="binding site" evidence="10">
    <location>
        <position position="470"/>
    </location>
    <ligand>
        <name>ATP</name>
        <dbReference type="ChEBI" id="CHEBI:30616"/>
    </ligand>
</feature>
<evidence type="ECO:0000259" key="12">
    <source>
        <dbReference type="PROSITE" id="PS50011"/>
    </source>
</evidence>
<comment type="catalytic activity">
    <reaction evidence="8">
        <text>L-threonyl-[protein] + ATP = O-phospho-L-threonyl-[protein] + ADP + H(+)</text>
        <dbReference type="Rhea" id="RHEA:46608"/>
        <dbReference type="Rhea" id="RHEA-COMP:11060"/>
        <dbReference type="Rhea" id="RHEA-COMP:11605"/>
        <dbReference type="ChEBI" id="CHEBI:15378"/>
        <dbReference type="ChEBI" id="CHEBI:30013"/>
        <dbReference type="ChEBI" id="CHEBI:30616"/>
        <dbReference type="ChEBI" id="CHEBI:61977"/>
        <dbReference type="ChEBI" id="CHEBI:456216"/>
        <dbReference type="EC" id="2.7.11.1"/>
    </reaction>
</comment>
<dbReference type="PANTHER" id="PTHR11042">
    <property type="entry name" value="EUKARYOTIC TRANSLATION INITIATION FACTOR 2-ALPHA KINASE EIF2-ALPHA KINASE -RELATED"/>
    <property type="match status" value="1"/>
</dbReference>
<keyword evidence="2" id="KW-0723">Serine/threonine-protein kinase</keyword>
<dbReference type="Gene3D" id="3.40.50.800">
    <property type="entry name" value="Anticodon-binding domain"/>
    <property type="match status" value="1"/>
</dbReference>
<dbReference type="InterPro" id="IPR036621">
    <property type="entry name" value="Anticodon-bd_dom_sf"/>
</dbReference>
<dbReference type="Gene3D" id="3.10.110.10">
    <property type="entry name" value="Ubiquitin Conjugating Enzyme"/>
    <property type="match status" value="1"/>
</dbReference>
<dbReference type="SUPFAM" id="SSF55681">
    <property type="entry name" value="Class II aaRS and biotin synthetases"/>
    <property type="match status" value="1"/>
</dbReference>
<dbReference type="InterPro" id="IPR008271">
    <property type="entry name" value="Ser/Thr_kinase_AS"/>
</dbReference>
<dbReference type="PANTHER" id="PTHR11042:SF136">
    <property type="entry name" value="EIF-2-ALPHA KINASE GCN2"/>
    <property type="match status" value="1"/>
</dbReference>
<dbReference type="InterPro" id="IPR024435">
    <property type="entry name" value="HisRS-related_dom"/>
</dbReference>
<dbReference type="Gene3D" id="3.30.200.20">
    <property type="entry name" value="Phosphorylase Kinase, domain 1"/>
    <property type="match status" value="1"/>
</dbReference>
<dbReference type="CDD" id="cd14046">
    <property type="entry name" value="STKc_EIF2AK4_GCN2_rpt2"/>
    <property type="match status" value="1"/>
</dbReference>
<dbReference type="PROSITE" id="PS50908">
    <property type="entry name" value="RWD"/>
    <property type="match status" value="1"/>
</dbReference>
<dbReference type="Pfam" id="PF12745">
    <property type="entry name" value="HGTP_anticodon2"/>
    <property type="match status" value="1"/>
</dbReference>
<evidence type="ECO:0000313" key="14">
    <source>
        <dbReference type="EMBL" id="KAJ8980157.1"/>
    </source>
</evidence>
<feature type="region of interest" description="Disordered" evidence="11">
    <location>
        <begin position="604"/>
        <end position="624"/>
    </location>
</feature>
<dbReference type="Pfam" id="PF00069">
    <property type="entry name" value="Pkinase"/>
    <property type="match status" value="3"/>
</dbReference>
<dbReference type="InterPro" id="IPR017441">
    <property type="entry name" value="Protein_kinase_ATP_BS"/>
</dbReference>
<keyword evidence="4 10" id="KW-0547">Nucleotide-binding</keyword>
<evidence type="ECO:0000256" key="3">
    <source>
        <dbReference type="ARBA" id="ARBA00022679"/>
    </source>
</evidence>
<dbReference type="PROSITE" id="PS00108">
    <property type="entry name" value="PROTEIN_KINASE_ST"/>
    <property type="match status" value="1"/>
</dbReference>
<dbReference type="SMART" id="SM00220">
    <property type="entry name" value="S_TKc"/>
    <property type="match status" value="1"/>
</dbReference>
<dbReference type="Pfam" id="PF05773">
    <property type="entry name" value="RWD"/>
    <property type="match status" value="1"/>
</dbReference>
<evidence type="ECO:0000256" key="11">
    <source>
        <dbReference type="SAM" id="MobiDB-lite"/>
    </source>
</evidence>
<sequence length="1379" mass="159322">MSNEDSLKARQNNEFEALQMNIQLGSHYSLKTILTSLYNNCCSIPKILLENAKGLSTTVVVELLQKLEQKAAELKGEEMIFQLAQYVQEFLHRHNKPTSKSFYDEMLQRQKEKEQQDLQAKQIEQDRQRQYMIKEVQRRQEILKSEVRLRRENRQNSDNDDEFDTNRRYSYVRRRNNSSTESSDESLCQQCEHRGTTTIEFGIREIQRGRCIKHSMLNHVAFSAIDTDTGELVIVTEWNINLKNKTDLPYVQRQISSIEQELNYLTKLRHINLASYYNLKHQTTEDNVTVYLLKEFIYGSNCLSLFLSQNIKVDIEFLKHIARGVLMALDYLHRNNVVHKEIKHSCVYLSDTDDVEIPSLIQSDLYDLLTRCLAKDESDRYTTTQLLNHAFFQKNIVHFSPKHVAQEVAIERNISPEMVQNDLLLLSQCCSNGQSRINSEFEFLQHLGKGAFGDVIKVRNKLDGGYYAIKRIQLNPKNKTLTKKIVREVKLLSRLNHENVVRYYNSWIETATIKEEIDSSSNSSSVEQKRPKVIRRDEFTLNDHNIEALAPPIKNVEVSITYDSKSQAAFDGSSDDESSDEDEAWGAVYCEDSDSDGIEFEHDSASISKDTSSSDSSIKNVESPETTQEIVKQIDFMYIQMEFCEKSTLRTAIDDNLYLDEDRLWRLFREIVEGLAHIHQQGMIHRDLKPVNIFLDSEDHVKIGDFGLATTSIKSRQNEYVLSKSAVESEREETVDESKTGLVGTALYVAPEICTSVKVVYNQKVDIYSLGIILFEMCYKPLDTSMERIKILTKLRLKETVFPEDFVHKQNEKQLFLIRWLLNHDISKRPTSQELLQSEYIPPPVLEERELQELVRHTLSNPHLKGYKYLIASCFKQSVTAAQDITYDKDPSAPNIVKPVQLYDFVKQICVKTFKQHGGQNISTPLLMPKSRFYEGLDSCAKLMTHFGSIVSLPHDLRVPFARYVAWNNISLLRRYSIERVYREKKVFGFQPRELYECAFDIVSPSKGSLMSDAEILYIVYEIINEIPGVKNKHFLIKLNHTSLLKAILLHCGIKDRHQEVYNMISDVKEGKIPKYQLQTYFITLGLSDNVINILQNFFNSEFEISKAMNQFQTITKKEVREASQLAKEALQDLKLIGQKRRGLWCEGMICQFVCELKKKHKHNNMEVLAAGGRYDSMIAWYRTIMEQSNMLGRDVHQSAVGISIALDRLVQALQKEQSEELPKINFLDVVVCSVGSKQMTKEKTKILRSLWAAGIRSSLVEATSIEEIQDQLNELKVSHVIMLKDNDQGTVRVRSWDKDRSESKTNYGDRTDQEADVDVLFVTVDKIRSQLDNLFKKLTGFVIVFGLSIDSNVIRTLASYLEFDSEYHFQKSVENVIE</sequence>
<dbReference type="PROSITE" id="PS00107">
    <property type="entry name" value="PROTEIN_KINASE_ATP"/>
    <property type="match status" value="1"/>
</dbReference>
<feature type="region of interest" description="Disordered" evidence="11">
    <location>
        <begin position="150"/>
        <end position="187"/>
    </location>
</feature>
<evidence type="ECO:0000256" key="8">
    <source>
        <dbReference type="ARBA" id="ARBA00047899"/>
    </source>
</evidence>
<evidence type="ECO:0000256" key="2">
    <source>
        <dbReference type="ARBA" id="ARBA00022527"/>
    </source>
</evidence>